<dbReference type="eggNOG" id="ENOG502QQ4Q">
    <property type="taxonomic scope" value="Eukaryota"/>
</dbReference>
<dbReference type="AlphaFoldDB" id="S7Q3B8"/>
<organism evidence="2 3">
    <name type="scientific">Myotis brandtii</name>
    <name type="common">Brandt's bat</name>
    <dbReference type="NCBI Taxonomy" id="109478"/>
    <lineage>
        <taxon>Eukaryota</taxon>
        <taxon>Metazoa</taxon>
        <taxon>Chordata</taxon>
        <taxon>Craniata</taxon>
        <taxon>Vertebrata</taxon>
        <taxon>Euteleostomi</taxon>
        <taxon>Mammalia</taxon>
        <taxon>Eutheria</taxon>
        <taxon>Laurasiatheria</taxon>
        <taxon>Chiroptera</taxon>
        <taxon>Yangochiroptera</taxon>
        <taxon>Vespertilionidae</taxon>
        <taxon>Myotis</taxon>
    </lineage>
</organism>
<feature type="compositionally biased region" description="Low complexity" evidence="1">
    <location>
        <begin position="652"/>
        <end position="661"/>
    </location>
</feature>
<dbReference type="GO" id="GO:0007288">
    <property type="term" value="P:sperm axoneme assembly"/>
    <property type="evidence" value="ECO:0007669"/>
    <property type="project" value="TreeGrafter"/>
</dbReference>
<dbReference type="PANTHER" id="PTHR45912:SF3">
    <property type="entry name" value="CILIA- AND FLAGELLA-ASSOCIATED PROTEIN 47"/>
    <property type="match status" value="1"/>
</dbReference>
<dbReference type="PANTHER" id="PTHR45912">
    <property type="entry name" value="CILIA- AND FLAGELLA-ASSOCIATED PROTEIN 47"/>
    <property type="match status" value="1"/>
</dbReference>
<keyword evidence="3" id="KW-1185">Reference proteome</keyword>
<gene>
    <name evidence="2" type="ORF">D623_10008654</name>
</gene>
<dbReference type="Gene3D" id="2.60.40.10">
    <property type="entry name" value="Immunoglobulins"/>
    <property type="match status" value="3"/>
</dbReference>
<evidence type="ECO:0000313" key="2">
    <source>
        <dbReference type="EMBL" id="EPQ15382.1"/>
    </source>
</evidence>
<dbReference type="InterPro" id="IPR013783">
    <property type="entry name" value="Ig-like_fold"/>
</dbReference>
<feature type="region of interest" description="Disordered" evidence="1">
    <location>
        <begin position="640"/>
        <end position="680"/>
    </location>
</feature>
<dbReference type="GO" id="GO:0005929">
    <property type="term" value="C:cilium"/>
    <property type="evidence" value="ECO:0007669"/>
    <property type="project" value="TreeGrafter"/>
</dbReference>
<accession>S7Q3B8</accession>
<dbReference type="Proteomes" id="UP000052978">
    <property type="component" value="Unassembled WGS sequence"/>
</dbReference>
<proteinExistence type="predicted"/>
<dbReference type="EMBL" id="KE164141">
    <property type="protein sequence ID" value="EPQ15382.1"/>
    <property type="molecule type" value="Genomic_DNA"/>
</dbReference>
<name>S7Q3B8_MYOBR</name>
<evidence type="ECO:0000313" key="3">
    <source>
        <dbReference type="Proteomes" id="UP000052978"/>
    </source>
</evidence>
<protein>
    <submittedName>
        <fullName evidence="2">Uncharacterized protein</fullName>
    </submittedName>
</protein>
<evidence type="ECO:0000256" key="1">
    <source>
        <dbReference type="SAM" id="MobiDB-lite"/>
    </source>
</evidence>
<sequence>MHTPRGSLIPREVETPKELQLRVTPVEVKFQDTMAGKVYRQSITVHNVGRSNQKIRFLEPAKPQFKLVLPSMDKEIASGLQMTAMVEYHPNKNEDISDQLFIAVGNKAVEVPLIGLIPACQLEMKPDVDFGTLVANSKVYSKEVKIINRGKAPGMFTTKYQGQLPIVVSPSDGIVEPKSSKIIKVDFCADQPSLVNEVAMVITEGKKDYDPSHRQDYAVFVRFDSVGSKDGFLRDDNSKTIKNDQFQKLELALTGSGLPVIMQFNSGSFLTFPTCSFGESSEISFIMKNRSKLLPVMYHFRKTANFRVKPERGNIDAGCIQEVTCSFMPHQVGAFTVKQYIDFIGPVADKNFQSLLLRPFYHIHLVFKGACKISNKKVVFQINPGISPIATNPTGQFVVKDLTKYKECAPVAMLQSALTTIHNHKSSKESVQDALIAFPNDRTASIRPGDQEKHFRTIFTKVPRHNYVDTEFTYTDSEVLKKKAHEDYYKNYIDSLRKARLQKKAGKRGHVQNMVGIGHSRMVEQGEPLVVTENSLLWHATVLPGAHTCCWRWPRLHLLLAPIAQCHQWVREAAAGPDIPSGLLHLSLLPAASHTRCRQWPRLHPLLVLEPLLALTASAGPAHTRSLCRSCGLHPLLAPSTSPDHSAPSAGVSSRPLSPLRASPPPPVPEGRSGQQLLLAPADGSGPASTCCWRQPKLLLTISRCKRGWCCQCVGAAAGLPADGARGHSGRGWVGAWRMG</sequence>
<reference evidence="2 3" key="1">
    <citation type="journal article" date="2013" name="Nat. Commun.">
        <title>Genome analysis reveals insights into physiology and longevity of the Brandt's bat Myotis brandtii.</title>
        <authorList>
            <person name="Seim I."/>
            <person name="Fang X."/>
            <person name="Xiong Z."/>
            <person name="Lobanov A.V."/>
            <person name="Huang Z."/>
            <person name="Ma S."/>
            <person name="Feng Y."/>
            <person name="Turanov A.A."/>
            <person name="Zhu Y."/>
            <person name="Lenz T.L."/>
            <person name="Gerashchenko M.V."/>
            <person name="Fan D."/>
            <person name="Hee Yim S."/>
            <person name="Yao X."/>
            <person name="Jordan D."/>
            <person name="Xiong Y."/>
            <person name="Ma Y."/>
            <person name="Lyapunov A.N."/>
            <person name="Chen G."/>
            <person name="Kulakova O.I."/>
            <person name="Sun Y."/>
            <person name="Lee S.G."/>
            <person name="Bronson R.T."/>
            <person name="Moskalev A.A."/>
            <person name="Sunyaev S.R."/>
            <person name="Zhang G."/>
            <person name="Krogh A."/>
            <person name="Wang J."/>
            <person name="Gladyshev V.N."/>
        </authorList>
    </citation>
    <scope>NUCLEOTIDE SEQUENCE [LARGE SCALE GENOMIC DNA]</scope>
</reference>